<feature type="domain" description="Glycosyltransferase subfamily 4-like N-terminal" evidence="3">
    <location>
        <begin position="14"/>
        <end position="162"/>
    </location>
</feature>
<dbReference type="OrthoDB" id="5290958at2"/>
<dbReference type="PANTHER" id="PTHR45947:SF3">
    <property type="entry name" value="SULFOQUINOVOSYL TRANSFERASE SQD2"/>
    <property type="match status" value="1"/>
</dbReference>
<keyword evidence="5" id="KW-1185">Reference proteome</keyword>
<dbReference type="SUPFAM" id="SSF53756">
    <property type="entry name" value="UDP-Glycosyltransferase/glycogen phosphorylase"/>
    <property type="match status" value="1"/>
</dbReference>
<dbReference type="InterPro" id="IPR050194">
    <property type="entry name" value="Glycosyltransferase_grp1"/>
</dbReference>
<dbReference type="EMBL" id="OBEN01000001">
    <property type="protein sequence ID" value="SNZ10922.1"/>
    <property type="molecule type" value="Genomic_DNA"/>
</dbReference>
<dbReference type="Pfam" id="PF00534">
    <property type="entry name" value="Glycos_transf_1"/>
    <property type="match status" value="1"/>
</dbReference>
<evidence type="ECO:0000259" key="2">
    <source>
        <dbReference type="Pfam" id="PF00534"/>
    </source>
</evidence>
<dbReference type="Pfam" id="PF13439">
    <property type="entry name" value="Glyco_transf_4"/>
    <property type="match status" value="1"/>
</dbReference>
<protein>
    <submittedName>
        <fullName evidence="4">Glycosyltransferase involved in cell wall bisynthesis</fullName>
    </submittedName>
</protein>
<evidence type="ECO:0000313" key="4">
    <source>
        <dbReference type="EMBL" id="SNZ10922.1"/>
    </source>
</evidence>
<dbReference type="PANTHER" id="PTHR45947">
    <property type="entry name" value="SULFOQUINOVOSYL TRANSFERASE SQD2"/>
    <property type="match status" value="1"/>
</dbReference>
<evidence type="ECO:0000313" key="5">
    <source>
        <dbReference type="Proteomes" id="UP000218627"/>
    </source>
</evidence>
<feature type="coiled-coil region" evidence="1">
    <location>
        <begin position="297"/>
        <end position="324"/>
    </location>
</feature>
<dbReference type="Proteomes" id="UP000218627">
    <property type="component" value="Unassembled WGS sequence"/>
</dbReference>
<dbReference type="GO" id="GO:0016757">
    <property type="term" value="F:glycosyltransferase activity"/>
    <property type="evidence" value="ECO:0007669"/>
    <property type="project" value="InterPro"/>
</dbReference>
<dbReference type="InterPro" id="IPR001296">
    <property type="entry name" value="Glyco_trans_1"/>
</dbReference>
<keyword evidence="1" id="KW-0175">Coiled coil</keyword>
<dbReference type="InterPro" id="IPR028098">
    <property type="entry name" value="Glyco_trans_4-like_N"/>
</dbReference>
<gene>
    <name evidence="4" type="ORF">SAMN06265353_0091</name>
</gene>
<accession>A0A285NN34</accession>
<evidence type="ECO:0000259" key="3">
    <source>
        <dbReference type="Pfam" id="PF13439"/>
    </source>
</evidence>
<keyword evidence="4" id="KW-0808">Transferase</keyword>
<dbReference type="RefSeq" id="WP_096599971.1">
    <property type="nucleotide sequence ID" value="NZ_OBEN01000001.1"/>
</dbReference>
<dbReference type="Gene3D" id="3.40.50.2000">
    <property type="entry name" value="Glycogen Phosphorylase B"/>
    <property type="match status" value="2"/>
</dbReference>
<dbReference type="AlphaFoldDB" id="A0A285NN34"/>
<sequence>MKILWLNGNPNPKFGGTEIHTLQMVRELTKEGIQVLLVCAKNSYVDRHASSVKKYHISFPNSLALLSTIKLISLINREKPDLLIANNGKEYPNALLAGKLGGIKVVFFRHMERMKQRFVRKLVFPHVDLFLAVSEHVKENLVKEGVAESKIRVVYNLVDEERFSYIKKQEHIVELLFVGKLDEGKGVMDFLKAVKELTKAGFNLKAWVVGDGKIKKTVDSYIAHNGLSEKVKAVGYTPQVEDYYKRAHICVIPSRETEAFPRVAIEALACGCALVVSDVGGTKEAVEEGYNGFVFRAGDTKELIDKLKRAIREWEKLSENSRALYERKFSKSAVMKSFLSALDTLTH</sequence>
<dbReference type="CDD" id="cd03801">
    <property type="entry name" value="GT4_PimA-like"/>
    <property type="match status" value="1"/>
</dbReference>
<organism evidence="4 5">
    <name type="scientific">Hydrogenobacter hydrogenophilus</name>
    <dbReference type="NCBI Taxonomy" id="35835"/>
    <lineage>
        <taxon>Bacteria</taxon>
        <taxon>Pseudomonadati</taxon>
        <taxon>Aquificota</taxon>
        <taxon>Aquificia</taxon>
        <taxon>Aquificales</taxon>
        <taxon>Aquificaceae</taxon>
        <taxon>Hydrogenobacter</taxon>
    </lineage>
</organism>
<name>A0A285NN34_9AQUI</name>
<evidence type="ECO:0000256" key="1">
    <source>
        <dbReference type="SAM" id="Coils"/>
    </source>
</evidence>
<feature type="domain" description="Glycosyl transferase family 1" evidence="2">
    <location>
        <begin position="173"/>
        <end position="318"/>
    </location>
</feature>
<reference evidence="5" key="1">
    <citation type="submission" date="2017-09" db="EMBL/GenBank/DDBJ databases">
        <authorList>
            <person name="Varghese N."/>
            <person name="Submissions S."/>
        </authorList>
    </citation>
    <scope>NUCLEOTIDE SEQUENCE [LARGE SCALE GENOMIC DNA]</scope>
    <source>
        <strain evidence="5">DSM 2913</strain>
    </source>
</reference>
<proteinExistence type="predicted"/>